<gene>
    <name evidence="1" type="ORF">C7I55_09000</name>
</gene>
<proteinExistence type="predicted"/>
<dbReference type="RefSeq" id="WP_106512616.1">
    <property type="nucleotide sequence ID" value="NZ_PXYI01000003.1"/>
</dbReference>
<dbReference type="Proteomes" id="UP000241167">
    <property type="component" value="Unassembled WGS sequence"/>
</dbReference>
<comment type="caution">
    <text evidence="1">The sequence shown here is derived from an EMBL/GenBank/DDBJ whole genome shotgun (WGS) entry which is preliminary data.</text>
</comment>
<sequence>MTHLVSNQPWGVIDFDTQTGQVVVREDWFYHWALWPGTRAQWTYAEKRATHNRIDRSIWAVWSHRVPISVRPKAGNRPPPFGAQARVSFDVRWALRRGHWNVTVWKMPPGTDPTGLHRSFVNEARHVIELNTADLAPRGAGNDAGASTNNFVTPPHEYGHTMSNPDEYNLGSPFLRDSASLINIGRQVRGRHLHLVVDALGRLAPQWTFST</sequence>
<dbReference type="OrthoDB" id="1441010at2"/>
<keyword evidence="2" id="KW-1185">Reference proteome</keyword>
<accession>A0A2P7QR96</accession>
<name>A0A2P7QR96_9SPHN</name>
<evidence type="ECO:0000313" key="2">
    <source>
        <dbReference type="Proteomes" id="UP000241167"/>
    </source>
</evidence>
<evidence type="ECO:0000313" key="1">
    <source>
        <dbReference type="EMBL" id="PSJ40464.1"/>
    </source>
</evidence>
<protein>
    <submittedName>
        <fullName evidence="1">Uncharacterized protein</fullName>
    </submittedName>
</protein>
<dbReference type="EMBL" id="PXYI01000003">
    <property type="protein sequence ID" value="PSJ40464.1"/>
    <property type="molecule type" value="Genomic_DNA"/>
</dbReference>
<dbReference type="AlphaFoldDB" id="A0A2P7QR96"/>
<reference evidence="1 2" key="1">
    <citation type="submission" date="2018-03" db="EMBL/GenBank/DDBJ databases">
        <title>The draft genome of Sphingosinicella sp. GL-C-18.</title>
        <authorList>
            <person name="Liu L."/>
            <person name="Li L."/>
            <person name="Liang L."/>
            <person name="Zhang X."/>
            <person name="Wang T."/>
        </authorList>
    </citation>
    <scope>NUCLEOTIDE SEQUENCE [LARGE SCALE GENOMIC DNA]</scope>
    <source>
        <strain evidence="1 2">GL-C-18</strain>
    </source>
</reference>
<organism evidence="1 2">
    <name type="scientific">Allosphingosinicella deserti</name>
    <dbReference type="NCBI Taxonomy" id="2116704"/>
    <lineage>
        <taxon>Bacteria</taxon>
        <taxon>Pseudomonadati</taxon>
        <taxon>Pseudomonadota</taxon>
        <taxon>Alphaproteobacteria</taxon>
        <taxon>Sphingomonadales</taxon>
        <taxon>Sphingomonadaceae</taxon>
        <taxon>Allosphingosinicella</taxon>
    </lineage>
</organism>